<reference evidence="4 5" key="1">
    <citation type="submission" date="2019-03" db="EMBL/GenBank/DDBJ databases">
        <title>Genomic Encyclopedia of Type Strains, Phase IV (KMG-IV): sequencing the most valuable type-strain genomes for metagenomic binning, comparative biology and taxonomic classification.</title>
        <authorList>
            <person name="Goeker M."/>
        </authorList>
    </citation>
    <scope>NUCLEOTIDE SEQUENCE [LARGE SCALE GENOMIC DNA]</scope>
    <source>
        <strain evidence="4 5">DSM 29487</strain>
    </source>
</reference>
<dbReference type="InterPro" id="IPR005835">
    <property type="entry name" value="NTP_transferase_dom"/>
</dbReference>
<dbReference type="PANTHER" id="PTHR43584">
    <property type="entry name" value="NUCLEOTIDYL TRANSFERASE"/>
    <property type="match status" value="1"/>
</dbReference>
<evidence type="ECO:0000259" key="3">
    <source>
        <dbReference type="Pfam" id="PF00483"/>
    </source>
</evidence>
<sequence>MKDVTLVVMAAGIGSRFGGGIKQLEPVGPNGEIIMDYSIYDALEAGFNKIVFVIRKDLEKDFDEIIGQRIKKKVHVEYAFQELDDIPEVYQERFKDRSKPWGTGQAILACKNLINEPFLVINADDYYGKEAYIEAYKYLTQEHQSDVLPICMVGFVLKNTLSDNGGVTRGICQVSEDNKLVDIVETHNIERIDGKAIVEGKEINLDSAVSMNMWGLYPEFFDILEKGFDEFLNALEASNLKSEYLLPTIIGNLLQQGKVSVEVLKSHDEWFGVTYKEDKEFVKENIQLLVEKGVYPEKL</sequence>
<feature type="domain" description="Nucleotidyl transferase" evidence="3">
    <location>
        <begin position="7"/>
        <end position="148"/>
    </location>
</feature>
<dbReference type="GO" id="GO:0016779">
    <property type="term" value="F:nucleotidyltransferase activity"/>
    <property type="evidence" value="ECO:0007669"/>
    <property type="project" value="UniProtKB-KW"/>
</dbReference>
<dbReference type="InterPro" id="IPR050065">
    <property type="entry name" value="GlmU-like"/>
</dbReference>
<dbReference type="InterPro" id="IPR029044">
    <property type="entry name" value="Nucleotide-diphossugar_trans"/>
</dbReference>
<name>A0A4R3ZBE6_9FIRM</name>
<keyword evidence="1 4" id="KW-0808">Transferase</keyword>
<comment type="caution">
    <text evidence="4">The sequence shown here is derived from an EMBL/GenBank/DDBJ whole genome shotgun (WGS) entry which is preliminary data.</text>
</comment>
<dbReference type="GeneID" id="98914054"/>
<evidence type="ECO:0000256" key="1">
    <source>
        <dbReference type="ARBA" id="ARBA00022679"/>
    </source>
</evidence>
<dbReference type="Proteomes" id="UP000295515">
    <property type="component" value="Unassembled WGS sequence"/>
</dbReference>
<keyword evidence="2 4" id="KW-0548">Nucleotidyltransferase</keyword>
<proteinExistence type="predicted"/>
<dbReference type="Pfam" id="PF00483">
    <property type="entry name" value="NTP_transferase"/>
    <property type="match status" value="1"/>
</dbReference>
<organism evidence="4 5">
    <name type="scientific">Longibaculum muris</name>
    <dbReference type="NCBI Taxonomy" id="1796628"/>
    <lineage>
        <taxon>Bacteria</taxon>
        <taxon>Bacillati</taxon>
        <taxon>Bacillota</taxon>
        <taxon>Erysipelotrichia</taxon>
        <taxon>Erysipelotrichales</taxon>
        <taxon>Coprobacillaceae</taxon>
        <taxon>Longibaculum</taxon>
    </lineage>
</organism>
<accession>A0A4R3ZBE6</accession>
<protein>
    <submittedName>
        <fullName evidence="4">UTP-glucose-1-phosphate uridylyltransferase</fullName>
    </submittedName>
</protein>
<evidence type="ECO:0000256" key="2">
    <source>
        <dbReference type="ARBA" id="ARBA00022695"/>
    </source>
</evidence>
<dbReference type="RefSeq" id="WP_082787471.1">
    <property type="nucleotide sequence ID" value="NZ_JANKBF010000002.1"/>
</dbReference>
<keyword evidence="5" id="KW-1185">Reference proteome</keyword>
<dbReference type="EMBL" id="SMCQ01000001">
    <property type="protein sequence ID" value="TCW02927.1"/>
    <property type="molecule type" value="Genomic_DNA"/>
</dbReference>
<evidence type="ECO:0000313" key="4">
    <source>
        <dbReference type="EMBL" id="TCW02927.1"/>
    </source>
</evidence>
<dbReference type="AlphaFoldDB" id="A0A4R3ZBE6"/>
<dbReference type="Gene3D" id="3.90.550.10">
    <property type="entry name" value="Spore Coat Polysaccharide Biosynthesis Protein SpsA, Chain A"/>
    <property type="match status" value="1"/>
</dbReference>
<gene>
    <name evidence="4" type="ORF">EDD60_101231</name>
</gene>
<evidence type="ECO:0000313" key="5">
    <source>
        <dbReference type="Proteomes" id="UP000295515"/>
    </source>
</evidence>
<dbReference type="PANTHER" id="PTHR43584:SF8">
    <property type="entry name" value="N-ACETYLMURAMATE ALPHA-1-PHOSPHATE URIDYLYLTRANSFERASE"/>
    <property type="match status" value="1"/>
</dbReference>
<dbReference type="SUPFAM" id="SSF53448">
    <property type="entry name" value="Nucleotide-diphospho-sugar transferases"/>
    <property type="match status" value="1"/>
</dbReference>